<dbReference type="RefSeq" id="WP_142529915.1">
    <property type="nucleotide sequence ID" value="NZ_CBCSJO010000010.1"/>
</dbReference>
<evidence type="ECO:0000313" key="2">
    <source>
        <dbReference type="EMBL" id="SMO91603.1"/>
    </source>
</evidence>
<dbReference type="OrthoDB" id="772674at2"/>
<sequence>MENQNSKTEKDQVKPEGIDQWNDRLDQNLENEKEGDVAADEKAREFSDEQGSGDQSDEADA</sequence>
<keyword evidence="3" id="KW-1185">Reference proteome</keyword>
<evidence type="ECO:0000313" key="3">
    <source>
        <dbReference type="Proteomes" id="UP000320300"/>
    </source>
</evidence>
<feature type="compositionally biased region" description="Basic and acidic residues" evidence="1">
    <location>
        <begin position="7"/>
        <end position="47"/>
    </location>
</feature>
<protein>
    <submittedName>
        <fullName evidence="2">Uncharacterized protein</fullName>
    </submittedName>
</protein>
<dbReference type="Proteomes" id="UP000320300">
    <property type="component" value="Unassembled WGS sequence"/>
</dbReference>
<dbReference type="EMBL" id="FXTN01000010">
    <property type="protein sequence ID" value="SMO91603.1"/>
    <property type="molecule type" value="Genomic_DNA"/>
</dbReference>
<dbReference type="AlphaFoldDB" id="A0A521F642"/>
<gene>
    <name evidence="2" type="ORF">SAMN06265348_110211</name>
</gene>
<accession>A0A521F642</accession>
<name>A0A521F642_9SPHI</name>
<reference evidence="2 3" key="1">
    <citation type="submission" date="2017-05" db="EMBL/GenBank/DDBJ databases">
        <authorList>
            <person name="Varghese N."/>
            <person name="Submissions S."/>
        </authorList>
    </citation>
    <scope>NUCLEOTIDE SEQUENCE [LARGE SCALE GENOMIC DNA]</scope>
    <source>
        <strain evidence="2 3">DSM 19036</strain>
    </source>
</reference>
<organism evidence="2 3">
    <name type="scientific">Pedobacter westerhofensis</name>
    <dbReference type="NCBI Taxonomy" id="425512"/>
    <lineage>
        <taxon>Bacteria</taxon>
        <taxon>Pseudomonadati</taxon>
        <taxon>Bacteroidota</taxon>
        <taxon>Sphingobacteriia</taxon>
        <taxon>Sphingobacteriales</taxon>
        <taxon>Sphingobacteriaceae</taxon>
        <taxon>Pedobacter</taxon>
    </lineage>
</organism>
<proteinExistence type="predicted"/>
<evidence type="ECO:0000256" key="1">
    <source>
        <dbReference type="SAM" id="MobiDB-lite"/>
    </source>
</evidence>
<feature type="region of interest" description="Disordered" evidence="1">
    <location>
        <begin position="1"/>
        <end position="61"/>
    </location>
</feature>